<gene>
    <name evidence="4" type="primary">mcp3</name>
    <name evidence="4" type="ORF">AMURIS_01626</name>
</gene>
<dbReference type="EMBL" id="OFSM01000007">
    <property type="protein sequence ID" value="SOY28912.1"/>
    <property type="molecule type" value="Genomic_DNA"/>
</dbReference>
<organism evidence="4 5">
    <name type="scientific">Acetatifactor muris</name>
    <dbReference type="NCBI Taxonomy" id="879566"/>
    <lineage>
        <taxon>Bacteria</taxon>
        <taxon>Bacillati</taxon>
        <taxon>Bacillota</taxon>
        <taxon>Clostridia</taxon>
        <taxon>Lachnospirales</taxon>
        <taxon>Lachnospiraceae</taxon>
        <taxon>Acetatifactor</taxon>
    </lineage>
</organism>
<dbReference type="AlphaFoldDB" id="A0A2K4ZEM7"/>
<keyword evidence="5" id="KW-1185">Reference proteome</keyword>
<evidence type="ECO:0000259" key="3">
    <source>
        <dbReference type="PROSITE" id="PS50111"/>
    </source>
</evidence>
<dbReference type="PANTHER" id="PTHR32089:SF112">
    <property type="entry name" value="LYSOZYME-LIKE PROTEIN-RELATED"/>
    <property type="match status" value="1"/>
</dbReference>
<name>A0A2K4ZEM7_9FIRM</name>
<keyword evidence="1 2" id="KW-0807">Transducer</keyword>
<dbReference type="InterPro" id="IPR004089">
    <property type="entry name" value="MCPsignal_dom"/>
</dbReference>
<reference evidence="4 5" key="1">
    <citation type="submission" date="2018-01" db="EMBL/GenBank/DDBJ databases">
        <authorList>
            <person name="Gaut B.S."/>
            <person name="Morton B.R."/>
            <person name="Clegg M.T."/>
            <person name="Duvall M.R."/>
        </authorList>
    </citation>
    <scope>NUCLEOTIDE SEQUENCE [LARGE SCALE GENOMIC DNA]</scope>
    <source>
        <strain evidence="4">GP69</strain>
    </source>
</reference>
<dbReference type="PANTHER" id="PTHR32089">
    <property type="entry name" value="METHYL-ACCEPTING CHEMOTAXIS PROTEIN MCPB"/>
    <property type="match status" value="1"/>
</dbReference>
<dbReference type="Pfam" id="PF13682">
    <property type="entry name" value="CZB"/>
    <property type="match status" value="1"/>
</dbReference>
<evidence type="ECO:0000256" key="1">
    <source>
        <dbReference type="ARBA" id="ARBA00023224"/>
    </source>
</evidence>
<dbReference type="SUPFAM" id="SSF58104">
    <property type="entry name" value="Methyl-accepting chemotaxis protein (MCP) signaling domain"/>
    <property type="match status" value="1"/>
</dbReference>
<dbReference type="OrthoDB" id="9816519at2"/>
<sequence length="451" mass="50053">MATKKKKIMLMRAVSELKKADYSPEPELGGIYQRLANGRKQFAEVFEKNINAVMQISSLDLTMQHQTEKIMDISQKIISATETIFGNSVGTSDSQHEQLANTIVTVAGKTDEVYQKIESGQKELTAIKDLSEQTIAVSREMQKDMDELVNIINHISGVISGIGSISMQTNLLALNASVEAARAGEAGKGFAVVANEIRELSEETQKLTSNMESFVKTMKEASRKSVGSSTETIESLLSMTDKIKNVWELNSESQQYVSNINESVSSIAAVSEEISSSMAEMQNQLKDSSEFMQRVGEDLREATKPVVGIEKTLDDTVKKMGDMAKDAFYHLENQEFAQYMNSAVSSHQTWLSNLKKMVEEQKIIPLQLDSSKCGFGHFYYAMTPDIPGVLPIWNGLGAKHQKFHKYGAGVINAINNGKPMEAEQIYREAELYSRELIADMKKILQLTTGQV</sequence>
<dbReference type="Pfam" id="PF00015">
    <property type="entry name" value="MCPsignal"/>
    <property type="match status" value="1"/>
</dbReference>
<dbReference type="Proteomes" id="UP000236311">
    <property type="component" value="Unassembled WGS sequence"/>
</dbReference>
<protein>
    <submittedName>
        <fullName evidence="4">Methyl-accepting chemotaxis protein 3</fullName>
    </submittedName>
</protein>
<dbReference type="InterPro" id="IPR025991">
    <property type="entry name" value="Chemoreceptor_zinc-bind_dom"/>
</dbReference>
<accession>A0A2K4ZEM7</accession>
<evidence type="ECO:0000313" key="5">
    <source>
        <dbReference type="Proteomes" id="UP000236311"/>
    </source>
</evidence>
<dbReference type="GO" id="GO:0007165">
    <property type="term" value="P:signal transduction"/>
    <property type="evidence" value="ECO:0007669"/>
    <property type="project" value="UniProtKB-KW"/>
</dbReference>
<dbReference type="GO" id="GO:0016020">
    <property type="term" value="C:membrane"/>
    <property type="evidence" value="ECO:0007669"/>
    <property type="project" value="InterPro"/>
</dbReference>
<dbReference type="SMART" id="SM00283">
    <property type="entry name" value="MA"/>
    <property type="match status" value="1"/>
</dbReference>
<proteinExistence type="predicted"/>
<dbReference type="Gene3D" id="1.20.120.30">
    <property type="entry name" value="Aspartate receptor, ligand-binding domain"/>
    <property type="match status" value="1"/>
</dbReference>
<evidence type="ECO:0000313" key="4">
    <source>
        <dbReference type="EMBL" id="SOY28912.1"/>
    </source>
</evidence>
<dbReference type="RefSeq" id="WP_103238980.1">
    <property type="nucleotide sequence ID" value="NZ_JANJZD010000014.1"/>
</dbReference>
<feature type="domain" description="Methyl-accepting transducer" evidence="3">
    <location>
        <begin position="97"/>
        <end position="303"/>
    </location>
</feature>
<dbReference type="Gene3D" id="1.10.287.950">
    <property type="entry name" value="Methyl-accepting chemotaxis protein"/>
    <property type="match status" value="1"/>
</dbReference>
<dbReference type="PROSITE" id="PS50111">
    <property type="entry name" value="CHEMOTAXIS_TRANSDUC_2"/>
    <property type="match status" value="1"/>
</dbReference>
<evidence type="ECO:0000256" key="2">
    <source>
        <dbReference type="PROSITE-ProRule" id="PRU00284"/>
    </source>
</evidence>